<dbReference type="AlphaFoldDB" id="A0AAJ7CAE5"/>
<name>A0AAJ7CAE5_CEPCN</name>
<dbReference type="PANTHER" id="PTHR11005">
    <property type="entry name" value="LYSOSOMAL ACID LIPASE-RELATED"/>
    <property type="match status" value="1"/>
</dbReference>
<keyword evidence="2" id="KW-0732">Signal</keyword>
<feature type="active site" description="Charge relay system" evidence="7">
    <location>
        <position position="399"/>
    </location>
</feature>
<keyword evidence="6" id="KW-0325">Glycoprotein</keyword>
<reference evidence="11" key="1">
    <citation type="submission" date="2025-08" db="UniProtKB">
        <authorList>
            <consortium name="RefSeq"/>
        </authorList>
    </citation>
    <scope>IDENTIFICATION</scope>
</reference>
<keyword evidence="8" id="KW-0472">Membrane</keyword>
<dbReference type="PIRSF" id="PIRSF000862">
    <property type="entry name" value="Steryl_ester_lip"/>
    <property type="match status" value="1"/>
</dbReference>
<keyword evidence="8" id="KW-0812">Transmembrane</keyword>
<dbReference type="FunFam" id="3.40.50.1820:FF:000021">
    <property type="entry name" value="Lipase"/>
    <property type="match status" value="1"/>
</dbReference>
<feature type="domain" description="Partial AB-hydrolase lipase" evidence="9">
    <location>
        <begin position="65"/>
        <end position="117"/>
    </location>
</feature>
<feature type="active site" description="Nucleophile" evidence="7">
    <location>
        <position position="195"/>
    </location>
</feature>
<evidence type="ECO:0000256" key="8">
    <source>
        <dbReference type="SAM" id="Phobius"/>
    </source>
</evidence>
<feature type="transmembrane region" description="Helical" evidence="8">
    <location>
        <begin position="20"/>
        <end position="37"/>
    </location>
</feature>
<keyword evidence="10" id="KW-1185">Reference proteome</keyword>
<gene>
    <name evidence="11" type="primary">LOC107272753</name>
</gene>
<keyword evidence="8" id="KW-1133">Transmembrane helix</keyword>
<keyword evidence="4" id="KW-0442">Lipid degradation</keyword>
<dbReference type="RefSeq" id="XP_015605710.1">
    <property type="nucleotide sequence ID" value="XM_015750224.2"/>
</dbReference>
<sequence>MQYSLLCNFVQMNLEMTIRGFYSFLTFWVLVLFNVSAHNTFMEFIETAVHVKYSGYNPDIDLTTPNIIRRAGYHAEAHTVETDDGYLLTVHRIPGKPGSTPVLLQHGLLGSSADWILPGKGKAFAYLLANQGYDVWLGNARGNTYSRSHASLSTSDSKFWDFSWHEMGIHDLPAVISYILELKNQENGLIYVGHSMGTTMFYVMASEHPEIARKVSAMFSLAPVGFMNHVKSPIRIVAPFSHDIEIIAHFFGANEFLPQNMILRFLAKYGCDIDTSEEKICANSIFVLCGFDQAQFNNTLMPIILNHTPAGTSTKSLVHYAQEITSGKFRQYDYGTEKNKELYNSTNPPEYILSNIDVPIAFYYADNDWLASSVDVDRLYKELPKKLGKYKVDFPKFNHLDFLWGIDAPKLVYERLLSSMKKYNKKKEGMGFPKIFMSREE</sequence>
<feature type="active site" description="Charge relay system" evidence="7">
    <location>
        <position position="368"/>
    </location>
</feature>
<comment type="similarity">
    <text evidence="1">Belongs to the AB hydrolase superfamily. Lipase family.</text>
</comment>
<evidence type="ECO:0000313" key="10">
    <source>
        <dbReference type="Proteomes" id="UP000694920"/>
    </source>
</evidence>
<evidence type="ECO:0000259" key="9">
    <source>
        <dbReference type="Pfam" id="PF04083"/>
    </source>
</evidence>
<evidence type="ECO:0000256" key="3">
    <source>
        <dbReference type="ARBA" id="ARBA00022801"/>
    </source>
</evidence>
<evidence type="ECO:0000256" key="7">
    <source>
        <dbReference type="PIRSR" id="PIRSR000862-1"/>
    </source>
</evidence>
<dbReference type="SUPFAM" id="SSF53474">
    <property type="entry name" value="alpha/beta-Hydrolases"/>
    <property type="match status" value="1"/>
</dbReference>
<dbReference type="GO" id="GO:0016788">
    <property type="term" value="F:hydrolase activity, acting on ester bonds"/>
    <property type="evidence" value="ECO:0007669"/>
    <property type="project" value="InterPro"/>
</dbReference>
<evidence type="ECO:0000256" key="6">
    <source>
        <dbReference type="ARBA" id="ARBA00023180"/>
    </source>
</evidence>
<dbReference type="GeneID" id="107272753"/>
<dbReference type="Pfam" id="PF04083">
    <property type="entry name" value="Abhydro_lipase"/>
    <property type="match status" value="1"/>
</dbReference>
<keyword evidence="5" id="KW-0443">Lipid metabolism</keyword>
<organism evidence="10 11">
    <name type="scientific">Cephus cinctus</name>
    <name type="common">Wheat stem sawfly</name>
    <dbReference type="NCBI Taxonomy" id="211228"/>
    <lineage>
        <taxon>Eukaryota</taxon>
        <taxon>Metazoa</taxon>
        <taxon>Ecdysozoa</taxon>
        <taxon>Arthropoda</taxon>
        <taxon>Hexapoda</taxon>
        <taxon>Insecta</taxon>
        <taxon>Pterygota</taxon>
        <taxon>Neoptera</taxon>
        <taxon>Endopterygota</taxon>
        <taxon>Hymenoptera</taxon>
        <taxon>Cephoidea</taxon>
        <taxon>Cephidae</taxon>
        <taxon>Cephus</taxon>
    </lineage>
</organism>
<dbReference type="InterPro" id="IPR025483">
    <property type="entry name" value="Lipase_euk"/>
</dbReference>
<dbReference type="InterPro" id="IPR006693">
    <property type="entry name" value="AB_hydrolase_lipase"/>
</dbReference>
<dbReference type="InterPro" id="IPR029058">
    <property type="entry name" value="AB_hydrolase_fold"/>
</dbReference>
<evidence type="ECO:0000256" key="2">
    <source>
        <dbReference type="ARBA" id="ARBA00022729"/>
    </source>
</evidence>
<dbReference type="GO" id="GO:0016042">
    <property type="term" value="P:lipid catabolic process"/>
    <property type="evidence" value="ECO:0007669"/>
    <property type="project" value="UniProtKB-KW"/>
</dbReference>
<dbReference type="KEGG" id="ccin:107272753"/>
<proteinExistence type="inferred from homology"/>
<accession>A0AAJ7CAE5</accession>
<evidence type="ECO:0000256" key="1">
    <source>
        <dbReference type="ARBA" id="ARBA00010701"/>
    </source>
</evidence>
<evidence type="ECO:0000313" key="11">
    <source>
        <dbReference type="RefSeq" id="XP_015605710.1"/>
    </source>
</evidence>
<dbReference type="Proteomes" id="UP000694920">
    <property type="component" value="Unplaced"/>
</dbReference>
<dbReference type="Gene3D" id="3.40.50.1820">
    <property type="entry name" value="alpha/beta hydrolase"/>
    <property type="match status" value="1"/>
</dbReference>
<evidence type="ECO:0000256" key="5">
    <source>
        <dbReference type="ARBA" id="ARBA00023098"/>
    </source>
</evidence>
<evidence type="ECO:0000256" key="4">
    <source>
        <dbReference type="ARBA" id="ARBA00022963"/>
    </source>
</evidence>
<keyword evidence="3" id="KW-0378">Hydrolase</keyword>
<protein>
    <submittedName>
        <fullName evidence="11">Lipase 3 isoform X1</fullName>
    </submittedName>
</protein>